<evidence type="ECO:0000256" key="5">
    <source>
        <dbReference type="SAM" id="Coils"/>
    </source>
</evidence>
<feature type="region of interest" description="Disordered" evidence="6">
    <location>
        <begin position="1"/>
        <end position="42"/>
    </location>
</feature>
<evidence type="ECO:0000256" key="1">
    <source>
        <dbReference type="ARBA" id="ARBA00004141"/>
    </source>
</evidence>
<comment type="subcellular location">
    <subcellularLocation>
        <location evidence="1">Membrane</location>
        <topology evidence="1">Multi-pass membrane protein</topology>
    </subcellularLocation>
</comment>
<feature type="transmembrane region" description="Helical" evidence="7">
    <location>
        <begin position="515"/>
        <end position="538"/>
    </location>
</feature>
<organism evidence="9 10">
    <name type="scientific">Monosiga brevicollis</name>
    <name type="common">Choanoflagellate</name>
    <dbReference type="NCBI Taxonomy" id="81824"/>
    <lineage>
        <taxon>Eukaryota</taxon>
        <taxon>Choanoflagellata</taxon>
        <taxon>Craspedida</taxon>
        <taxon>Salpingoecidae</taxon>
        <taxon>Monosiga</taxon>
    </lineage>
</organism>
<dbReference type="EMBL" id="CH991543">
    <property type="protein sequence ID" value="EDQ92509.1"/>
    <property type="molecule type" value="Genomic_DNA"/>
</dbReference>
<dbReference type="GO" id="GO:0005886">
    <property type="term" value="C:plasma membrane"/>
    <property type="evidence" value="ECO:0000318"/>
    <property type="project" value="GO_Central"/>
</dbReference>
<dbReference type="STRING" id="81824.A9UQ01"/>
<dbReference type="GO" id="GO:0005765">
    <property type="term" value="C:lysosomal membrane"/>
    <property type="evidence" value="ECO:0000318"/>
    <property type="project" value="GO_Central"/>
</dbReference>
<keyword evidence="3 7" id="KW-1133">Transmembrane helix</keyword>
<dbReference type="InterPro" id="IPR013122">
    <property type="entry name" value="PKD1_2_channel"/>
</dbReference>
<evidence type="ECO:0000256" key="6">
    <source>
        <dbReference type="SAM" id="MobiDB-lite"/>
    </source>
</evidence>
<dbReference type="Proteomes" id="UP000001357">
    <property type="component" value="Unassembled WGS sequence"/>
</dbReference>
<dbReference type="GeneID" id="5887605"/>
<evidence type="ECO:0000313" key="10">
    <source>
        <dbReference type="Proteomes" id="UP000001357"/>
    </source>
</evidence>
<feature type="region of interest" description="Disordered" evidence="6">
    <location>
        <begin position="708"/>
        <end position="727"/>
    </location>
</feature>
<gene>
    <name evidence="9" type="ORF">MONBRDRAFT_5126</name>
</gene>
<keyword evidence="10" id="KW-1185">Reference proteome</keyword>
<proteinExistence type="predicted"/>
<evidence type="ECO:0000256" key="4">
    <source>
        <dbReference type="ARBA" id="ARBA00023136"/>
    </source>
</evidence>
<evidence type="ECO:0000256" key="7">
    <source>
        <dbReference type="SAM" id="Phobius"/>
    </source>
</evidence>
<evidence type="ECO:0000256" key="3">
    <source>
        <dbReference type="ARBA" id="ARBA00022989"/>
    </source>
</evidence>
<dbReference type="AlphaFoldDB" id="A9UQ01"/>
<dbReference type="Pfam" id="PF08016">
    <property type="entry name" value="PKD_channel"/>
    <property type="match status" value="1"/>
</dbReference>
<feature type="domain" description="Polycystin cation channel PKD1/PKD2" evidence="8">
    <location>
        <begin position="478"/>
        <end position="611"/>
    </location>
</feature>
<sequence length="786" mass="89449">MSLFNAYMQEERARERHRQMATDQEDRHRKAQQQRARQQDAQTAVVDDLIRTRRTQARHLQAFKQHQQLQQDEHQSALLEQRQSSTARLQAEREAGARRRLAALDEARGLARPVFSIHKLSLHAAPNLASSHIAWYRGTSVFSSTNTPRTPLSHIDRMTKSPFQKLRQHHRIPYKFTLNVLVIIFLSAFYIMKNFQYSYYMDSNTAMLRSRLGNSADDWPMSEYGQTLIYTVDNFVNHFRTSMDNYWSFNESALSEYEVNQQLKLRVKYSNGTITSDVMTSENNRYGIIGQLNGSKLVEFLRVVDTLAIDYTFENLQKADHKHATVMDVHHRWHCNALYDLTYDNGCAVYQLRISNTILSTSQPVLLVISSIIITLCIPSAALTLRALWRSFGAFKYARTNLKRAPVMTSVNGGASRLPANEIMWHHLKLSDKLAFFNLWHVTTVLGDILLIIGGTLNYSKQLGYQTDKHDSLSSSDICHALGGFLVWVGMLKFYEWDSELYMLILSVKASLSRVSKFVFCVTPVYMAYVLVGVACFYDHQDLFGDIFKSSRTLFSLLNGDSVLAVFQELRENSDLGYDVFAQIYIYSFCIIFIVIICNVFIFIVESGYDAALNAVYGPEEVLSVFIDHQRLRDILLVASTRDPNHTYVPDSLLNQLEEPPSPELHHRLRLRRGSRGEINRSFRSHSFFRARSMDRMDQLGRAFGAGASFSGDNTHQTATPRASVPVTGTPAEQRAALAQNVQHLQARLQSLNSDMANTLQELQAANAQLQTLAAAEAAQTPDSEA</sequence>
<dbReference type="FunCoup" id="A9UQ01">
    <property type="interactions" value="997"/>
</dbReference>
<reference evidence="9 10" key="1">
    <citation type="journal article" date="2008" name="Nature">
        <title>The genome of the choanoflagellate Monosiga brevicollis and the origin of metazoans.</title>
        <authorList>
            <consortium name="JGI Sequencing"/>
            <person name="King N."/>
            <person name="Westbrook M.J."/>
            <person name="Young S.L."/>
            <person name="Kuo A."/>
            <person name="Abedin M."/>
            <person name="Chapman J."/>
            <person name="Fairclough S."/>
            <person name="Hellsten U."/>
            <person name="Isogai Y."/>
            <person name="Letunic I."/>
            <person name="Marr M."/>
            <person name="Pincus D."/>
            <person name="Putnam N."/>
            <person name="Rokas A."/>
            <person name="Wright K.J."/>
            <person name="Zuzow R."/>
            <person name="Dirks W."/>
            <person name="Good M."/>
            <person name="Goodstein D."/>
            <person name="Lemons D."/>
            <person name="Li W."/>
            <person name="Lyons J.B."/>
            <person name="Morris A."/>
            <person name="Nichols S."/>
            <person name="Richter D.J."/>
            <person name="Salamov A."/>
            <person name="Bork P."/>
            <person name="Lim W.A."/>
            <person name="Manning G."/>
            <person name="Miller W.T."/>
            <person name="McGinnis W."/>
            <person name="Shapiro H."/>
            <person name="Tjian R."/>
            <person name="Grigoriev I.V."/>
            <person name="Rokhsar D."/>
        </authorList>
    </citation>
    <scope>NUCLEOTIDE SEQUENCE [LARGE SCALE GENOMIC DNA]</scope>
    <source>
        <strain evidence="10">MX1 / ATCC 50154</strain>
    </source>
</reference>
<feature type="compositionally biased region" description="Low complexity" evidence="6">
    <location>
        <begin position="33"/>
        <end position="42"/>
    </location>
</feature>
<keyword evidence="2 7" id="KW-0812">Transmembrane</keyword>
<dbReference type="PANTHER" id="PTHR12127:SF7">
    <property type="entry name" value="SD02261P"/>
    <property type="match status" value="1"/>
</dbReference>
<dbReference type="eggNOG" id="KOG3733">
    <property type="taxonomic scope" value="Eukaryota"/>
</dbReference>
<dbReference type="Gene3D" id="1.10.287.70">
    <property type="match status" value="1"/>
</dbReference>
<dbReference type="GO" id="GO:0072345">
    <property type="term" value="F:NAADP-sensitive calcium-release channel activity"/>
    <property type="evidence" value="ECO:0000318"/>
    <property type="project" value="GO_Central"/>
</dbReference>
<feature type="region of interest" description="Disordered" evidence="6">
    <location>
        <begin position="71"/>
        <end position="94"/>
    </location>
</feature>
<evidence type="ECO:0000313" key="9">
    <source>
        <dbReference type="EMBL" id="EDQ92509.1"/>
    </source>
</evidence>
<feature type="transmembrane region" description="Helical" evidence="7">
    <location>
        <begin position="365"/>
        <end position="389"/>
    </location>
</feature>
<feature type="coiled-coil region" evidence="5">
    <location>
        <begin position="735"/>
        <end position="780"/>
    </location>
</feature>
<feature type="transmembrane region" description="Helical" evidence="7">
    <location>
        <begin position="172"/>
        <end position="192"/>
    </location>
</feature>
<dbReference type="InterPro" id="IPR039031">
    <property type="entry name" value="Mucolipin"/>
</dbReference>
<keyword evidence="5" id="KW-0175">Coiled coil</keyword>
<feature type="compositionally biased region" description="Basic and acidic residues" evidence="6">
    <location>
        <begin position="9"/>
        <end position="28"/>
    </location>
</feature>
<dbReference type="OMA" id="ANEIMWH"/>
<dbReference type="RefSeq" id="XP_001742271.1">
    <property type="nucleotide sequence ID" value="XM_001742219.1"/>
</dbReference>
<feature type="transmembrane region" description="Helical" evidence="7">
    <location>
        <begin position="584"/>
        <end position="605"/>
    </location>
</feature>
<dbReference type="PANTHER" id="PTHR12127">
    <property type="entry name" value="MUCOLIPIN"/>
    <property type="match status" value="1"/>
</dbReference>
<evidence type="ECO:0000256" key="2">
    <source>
        <dbReference type="ARBA" id="ARBA00022692"/>
    </source>
</evidence>
<feature type="transmembrane region" description="Helical" evidence="7">
    <location>
        <begin position="434"/>
        <end position="453"/>
    </location>
</feature>
<dbReference type="KEGG" id="mbr:MONBRDRAFT_5126"/>
<evidence type="ECO:0000259" key="8">
    <source>
        <dbReference type="Pfam" id="PF08016"/>
    </source>
</evidence>
<name>A9UQ01_MONBE</name>
<accession>A9UQ01</accession>
<keyword evidence="4 7" id="KW-0472">Membrane</keyword>
<protein>
    <recommendedName>
        <fullName evidence="8">Polycystin cation channel PKD1/PKD2 domain-containing protein</fullName>
    </recommendedName>
</protein>
<dbReference type="InParanoid" id="A9UQ01"/>